<feature type="transmembrane region" description="Helical" evidence="5">
    <location>
        <begin position="199"/>
        <end position="226"/>
    </location>
</feature>
<keyword evidence="8" id="KW-1185">Reference proteome</keyword>
<feature type="transmembrane region" description="Helical" evidence="5">
    <location>
        <begin position="232"/>
        <end position="254"/>
    </location>
</feature>
<sequence length="320" mass="35155">MQNQICNVRTKIKNVVSSKVSAIGLPILALCWVSFFWGTTWIASKEGVKHMPALQLVAIRQFLGGFLYIAYFLLKKAPWPKGKQWKTIIILSILNFVLSNGLSTWGVKYISSGLGAIIGAIVPLWIVIITFFRGERLSRLSVVGLIISFSGVCVIFYDHLSDFLIPSFRFGIIISIISTLTWAFGTLYTKKKAATFNPYFSLGLQMFLSSILVFAYTGATGIAVPLGEIPAISWWSIAYLVVFGSILTFIAFIYALQNLPAAISTVYSYINPIIAVLLGALIFGETLNAAIAIGGSVTLFGLYLVNYSLRKARKTSTETL</sequence>
<dbReference type="PANTHER" id="PTHR32322">
    <property type="entry name" value="INNER MEMBRANE TRANSPORTER"/>
    <property type="match status" value="1"/>
</dbReference>
<accession>A0A1G8CW14</accession>
<reference evidence="8" key="1">
    <citation type="submission" date="2016-10" db="EMBL/GenBank/DDBJ databases">
        <authorList>
            <person name="Varghese N."/>
            <person name="Submissions S."/>
        </authorList>
    </citation>
    <scope>NUCLEOTIDE SEQUENCE [LARGE SCALE GENOMIC DNA]</scope>
    <source>
        <strain evidence="8">CGMCC 1.2747</strain>
    </source>
</reference>
<evidence type="ECO:0000256" key="2">
    <source>
        <dbReference type="ARBA" id="ARBA00022692"/>
    </source>
</evidence>
<dbReference type="InterPro" id="IPR000620">
    <property type="entry name" value="EamA_dom"/>
</dbReference>
<dbReference type="GO" id="GO:0016020">
    <property type="term" value="C:membrane"/>
    <property type="evidence" value="ECO:0007669"/>
    <property type="project" value="UniProtKB-SubCell"/>
</dbReference>
<keyword evidence="3 5" id="KW-1133">Transmembrane helix</keyword>
<dbReference type="Pfam" id="PF00892">
    <property type="entry name" value="EamA"/>
    <property type="match status" value="2"/>
</dbReference>
<feature type="transmembrane region" description="Helical" evidence="5">
    <location>
        <begin position="109"/>
        <end position="132"/>
    </location>
</feature>
<protein>
    <submittedName>
        <fullName evidence="7">EamA domain-containing membrane protein RarD</fullName>
    </submittedName>
</protein>
<evidence type="ECO:0000256" key="3">
    <source>
        <dbReference type="ARBA" id="ARBA00022989"/>
    </source>
</evidence>
<proteinExistence type="predicted"/>
<comment type="subcellular location">
    <subcellularLocation>
        <location evidence="1">Membrane</location>
        <topology evidence="1">Multi-pass membrane protein</topology>
    </subcellularLocation>
</comment>
<feature type="transmembrane region" description="Helical" evidence="5">
    <location>
        <begin position="163"/>
        <end position="187"/>
    </location>
</feature>
<evidence type="ECO:0000259" key="6">
    <source>
        <dbReference type="Pfam" id="PF00892"/>
    </source>
</evidence>
<dbReference type="EMBL" id="FNDB01000008">
    <property type="protein sequence ID" value="SDH49691.1"/>
    <property type="molecule type" value="Genomic_DNA"/>
</dbReference>
<feature type="transmembrane region" description="Helical" evidence="5">
    <location>
        <begin position="266"/>
        <end position="283"/>
    </location>
</feature>
<feature type="transmembrane region" description="Helical" evidence="5">
    <location>
        <begin position="289"/>
        <end position="309"/>
    </location>
</feature>
<feature type="domain" description="EamA" evidence="6">
    <location>
        <begin position="27"/>
        <end position="156"/>
    </location>
</feature>
<evidence type="ECO:0000313" key="7">
    <source>
        <dbReference type="EMBL" id="SDH49691.1"/>
    </source>
</evidence>
<dbReference type="STRING" id="178355.SAMN04488062_108112"/>
<feature type="transmembrane region" description="Helical" evidence="5">
    <location>
        <begin position="20"/>
        <end position="42"/>
    </location>
</feature>
<evidence type="ECO:0000256" key="5">
    <source>
        <dbReference type="SAM" id="Phobius"/>
    </source>
</evidence>
<organism evidence="7 8">
    <name type="scientific">Flavobacterium omnivorum</name>
    <dbReference type="NCBI Taxonomy" id="178355"/>
    <lineage>
        <taxon>Bacteria</taxon>
        <taxon>Pseudomonadati</taxon>
        <taxon>Bacteroidota</taxon>
        <taxon>Flavobacteriia</taxon>
        <taxon>Flavobacteriales</taxon>
        <taxon>Flavobacteriaceae</taxon>
        <taxon>Flavobacterium</taxon>
    </lineage>
</organism>
<feature type="domain" description="EamA" evidence="6">
    <location>
        <begin position="170"/>
        <end position="306"/>
    </location>
</feature>
<dbReference type="PANTHER" id="PTHR32322:SF14">
    <property type="entry name" value="PROTEIN PAGO"/>
    <property type="match status" value="1"/>
</dbReference>
<dbReference type="InterPro" id="IPR050638">
    <property type="entry name" value="AA-Vitamin_Transporters"/>
</dbReference>
<feature type="transmembrane region" description="Helical" evidence="5">
    <location>
        <begin position="54"/>
        <end position="73"/>
    </location>
</feature>
<dbReference type="Proteomes" id="UP000199274">
    <property type="component" value="Unassembled WGS sequence"/>
</dbReference>
<dbReference type="AlphaFoldDB" id="A0A1G8CW14"/>
<evidence type="ECO:0000256" key="4">
    <source>
        <dbReference type="ARBA" id="ARBA00023136"/>
    </source>
</evidence>
<name>A0A1G8CW14_9FLAO</name>
<feature type="transmembrane region" description="Helical" evidence="5">
    <location>
        <begin position="139"/>
        <end position="157"/>
    </location>
</feature>
<feature type="transmembrane region" description="Helical" evidence="5">
    <location>
        <begin position="85"/>
        <end position="103"/>
    </location>
</feature>
<evidence type="ECO:0000313" key="8">
    <source>
        <dbReference type="Proteomes" id="UP000199274"/>
    </source>
</evidence>
<dbReference type="InterPro" id="IPR037185">
    <property type="entry name" value="EmrE-like"/>
</dbReference>
<dbReference type="SUPFAM" id="SSF103481">
    <property type="entry name" value="Multidrug resistance efflux transporter EmrE"/>
    <property type="match status" value="2"/>
</dbReference>
<keyword evidence="4 5" id="KW-0472">Membrane</keyword>
<evidence type="ECO:0000256" key="1">
    <source>
        <dbReference type="ARBA" id="ARBA00004141"/>
    </source>
</evidence>
<gene>
    <name evidence="7" type="ORF">SAMN04488062_108112</name>
</gene>
<keyword evidence="2 5" id="KW-0812">Transmembrane</keyword>